<dbReference type="AlphaFoldDB" id="A0A0A2A2E0"/>
<dbReference type="Gene3D" id="3.40.50.300">
    <property type="entry name" value="P-loop containing nucleotide triphosphate hydrolases"/>
    <property type="match status" value="1"/>
</dbReference>
<reference evidence="2" key="1">
    <citation type="journal article" date="2014" name="Sci. Data">
        <title>Genomes of diverse isolates of the marine cyanobacterium Prochlorococcus.</title>
        <authorList>
            <person name="Biller S."/>
            <person name="Berube P."/>
            <person name="Thompson J."/>
            <person name="Kelly L."/>
            <person name="Roggensack S."/>
            <person name="Awad L."/>
            <person name="Roache-Johnson K."/>
            <person name="Ding H."/>
            <person name="Giovannoni S.J."/>
            <person name="Moore L.R."/>
            <person name="Chisholm S.W."/>
        </authorList>
    </citation>
    <scope>NUCLEOTIDE SEQUENCE [LARGE SCALE GENOMIC DNA]</scope>
    <source>
        <strain evidence="2">MIT 9201</strain>
    </source>
</reference>
<keyword evidence="1" id="KW-0808">Transferase</keyword>
<dbReference type="InterPro" id="IPR003724">
    <property type="entry name" value="CblAdoTrfase_CobA"/>
</dbReference>
<dbReference type="Proteomes" id="UP000030355">
    <property type="component" value="Unassembled WGS sequence"/>
</dbReference>
<sequence>MGISSANSYSKSDINVVNINSADKTNSRKFIQNGQIQIYQSSFRGSYSSIISDSLRNAALGRKVLLVQFMKGGVKQGVANAVNLCGNLTWVRSSHSFDQYNPEEIENNKNLKESIQESTLELWNFSKQELLSGENDQIILDEIFLAIEMKIIDKDDLISTLENRFISGDVILTGTDIPKDLLMMANQVTELRS</sequence>
<dbReference type="PIRSF" id="PIRSF015617">
    <property type="entry name" value="Adensltrnsf_CobA"/>
    <property type="match status" value="1"/>
</dbReference>
<dbReference type="SUPFAM" id="SSF52540">
    <property type="entry name" value="P-loop containing nucleoside triphosphate hydrolases"/>
    <property type="match status" value="1"/>
</dbReference>
<accession>A0A0A2A2E0</accession>
<dbReference type="STRING" id="93057.EU95_1748"/>
<evidence type="ECO:0000313" key="1">
    <source>
        <dbReference type="EMBL" id="KGF94533.1"/>
    </source>
</evidence>
<dbReference type="EMBL" id="JNAL01000018">
    <property type="protein sequence ID" value="KGF94533.1"/>
    <property type="molecule type" value="Genomic_DNA"/>
</dbReference>
<dbReference type="RefSeq" id="WP_032522836.1">
    <property type="nucleotide sequence ID" value="NZ_CP138977.1"/>
</dbReference>
<dbReference type="Pfam" id="PF02572">
    <property type="entry name" value="CobA_CobO_BtuR"/>
    <property type="match status" value="1"/>
</dbReference>
<dbReference type="GO" id="GO:0008817">
    <property type="term" value="F:corrinoid adenosyltransferase activity"/>
    <property type="evidence" value="ECO:0007669"/>
    <property type="project" value="InterPro"/>
</dbReference>
<dbReference type="GO" id="GO:0009236">
    <property type="term" value="P:cobalamin biosynthetic process"/>
    <property type="evidence" value="ECO:0007669"/>
    <property type="project" value="InterPro"/>
</dbReference>
<organism evidence="1 2">
    <name type="scientific">Prochlorococcus marinus str. MIT 9201</name>
    <dbReference type="NCBI Taxonomy" id="93057"/>
    <lineage>
        <taxon>Bacteria</taxon>
        <taxon>Bacillati</taxon>
        <taxon>Cyanobacteriota</taxon>
        <taxon>Cyanophyceae</taxon>
        <taxon>Synechococcales</taxon>
        <taxon>Prochlorococcaceae</taxon>
        <taxon>Prochlorococcus</taxon>
    </lineage>
</organism>
<name>A0A0A2A2E0_PROMR</name>
<protein>
    <submittedName>
        <fullName evidence="1">Cob(I)alamin adenosyltransferase</fullName>
    </submittedName>
</protein>
<gene>
    <name evidence="1" type="ORF">EU95_1748</name>
</gene>
<dbReference type="InterPro" id="IPR027417">
    <property type="entry name" value="P-loop_NTPase"/>
</dbReference>
<comment type="caution">
    <text evidence="1">The sequence shown here is derived from an EMBL/GenBank/DDBJ whole genome shotgun (WGS) entry which is preliminary data.</text>
</comment>
<dbReference type="PANTHER" id="PTHR46638">
    <property type="entry name" value="CORRINOID ADENOSYLTRANSFERASE"/>
    <property type="match status" value="1"/>
</dbReference>
<proteinExistence type="predicted"/>
<evidence type="ECO:0000313" key="2">
    <source>
        <dbReference type="Proteomes" id="UP000030355"/>
    </source>
</evidence>
<dbReference type="OrthoDB" id="422172at2"/>
<dbReference type="PANTHER" id="PTHR46638:SF1">
    <property type="entry name" value="CORRINOID ADENOSYLTRANSFERASE"/>
    <property type="match status" value="1"/>
</dbReference>
<dbReference type="eggNOG" id="COG2109">
    <property type="taxonomic scope" value="Bacteria"/>
</dbReference>
<dbReference type="GO" id="GO:0005524">
    <property type="term" value="F:ATP binding"/>
    <property type="evidence" value="ECO:0007669"/>
    <property type="project" value="InterPro"/>
</dbReference>